<dbReference type="SUPFAM" id="SSF55961">
    <property type="entry name" value="Bet v1-like"/>
    <property type="match status" value="1"/>
</dbReference>
<dbReference type="OrthoDB" id="118413at2"/>
<dbReference type="HOGENOM" id="CLU_108923_6_2_12"/>
<dbReference type="InterPro" id="IPR013538">
    <property type="entry name" value="ASHA1/2-like_C"/>
</dbReference>
<name>I4B2R8_TURPD</name>
<comment type="similarity">
    <text evidence="1">Belongs to the AHA1 family.</text>
</comment>
<evidence type="ECO:0000313" key="3">
    <source>
        <dbReference type="EMBL" id="AFM11575.1"/>
    </source>
</evidence>
<dbReference type="InterPro" id="IPR023393">
    <property type="entry name" value="START-like_dom_sf"/>
</dbReference>
<organism evidence="3 4">
    <name type="scientific">Turneriella parva (strain ATCC BAA-1111 / DSM 21527 / NCTC 11395 / H)</name>
    <name type="common">Leptospira parva</name>
    <dbReference type="NCBI Taxonomy" id="869212"/>
    <lineage>
        <taxon>Bacteria</taxon>
        <taxon>Pseudomonadati</taxon>
        <taxon>Spirochaetota</taxon>
        <taxon>Spirochaetia</taxon>
        <taxon>Leptospirales</taxon>
        <taxon>Leptospiraceae</taxon>
        <taxon>Turneriella</taxon>
    </lineage>
</organism>
<keyword evidence="4" id="KW-1185">Reference proteome</keyword>
<gene>
    <name evidence="3" type="ordered locus">Turpa_0926</name>
</gene>
<dbReference type="EMBL" id="CP002959">
    <property type="protein sequence ID" value="AFM11575.1"/>
    <property type="molecule type" value="Genomic_DNA"/>
</dbReference>
<feature type="domain" description="Activator of Hsp90 ATPase homologue 1/2-like C-terminal" evidence="2">
    <location>
        <begin position="23"/>
        <end position="154"/>
    </location>
</feature>
<proteinExistence type="inferred from homology"/>
<dbReference type="RefSeq" id="WP_014802093.1">
    <property type="nucleotide sequence ID" value="NC_018020.1"/>
</dbReference>
<dbReference type="Gene3D" id="3.30.530.20">
    <property type="match status" value="1"/>
</dbReference>
<evidence type="ECO:0000256" key="1">
    <source>
        <dbReference type="ARBA" id="ARBA00006817"/>
    </source>
</evidence>
<dbReference type="KEGG" id="tpx:Turpa_0926"/>
<dbReference type="Pfam" id="PF08327">
    <property type="entry name" value="AHSA1"/>
    <property type="match status" value="1"/>
</dbReference>
<accession>I4B2R8</accession>
<dbReference type="STRING" id="869212.Turpa_0926"/>
<dbReference type="Proteomes" id="UP000006048">
    <property type="component" value="Chromosome"/>
</dbReference>
<sequence>MENINYRELLNREIVLTRVIAAEKKMVFEAFSTAEALGEWFGPAGFTTTTFEFDFKVGGRWRFEFKGPDGTIYGNRIEYAEISPFDHIAFHHGSDVDDDPGRFFVTITLDEQQNKKTVVSLRQLHPTAERRAAVIGFGAVEFGMQTLDKLAAFVAKKSKD</sequence>
<protein>
    <submittedName>
        <fullName evidence="3">Activator of Hsp90 ATPase 1 family protein</fullName>
    </submittedName>
</protein>
<reference evidence="3 4" key="1">
    <citation type="submission" date="2012-06" db="EMBL/GenBank/DDBJ databases">
        <title>The complete chromosome of genome of Turneriella parva DSM 21527.</title>
        <authorList>
            <consortium name="US DOE Joint Genome Institute (JGI-PGF)"/>
            <person name="Lucas S."/>
            <person name="Han J."/>
            <person name="Lapidus A."/>
            <person name="Bruce D."/>
            <person name="Goodwin L."/>
            <person name="Pitluck S."/>
            <person name="Peters L."/>
            <person name="Kyrpides N."/>
            <person name="Mavromatis K."/>
            <person name="Ivanova N."/>
            <person name="Mikhailova N."/>
            <person name="Chertkov O."/>
            <person name="Detter J.C."/>
            <person name="Tapia R."/>
            <person name="Han C."/>
            <person name="Land M."/>
            <person name="Hauser L."/>
            <person name="Markowitz V."/>
            <person name="Cheng J.-F."/>
            <person name="Hugenholtz P."/>
            <person name="Woyke T."/>
            <person name="Wu D."/>
            <person name="Gronow S."/>
            <person name="Wellnitz S."/>
            <person name="Brambilla E."/>
            <person name="Klenk H.-P."/>
            <person name="Eisen J.A."/>
        </authorList>
    </citation>
    <scope>NUCLEOTIDE SEQUENCE [LARGE SCALE GENOMIC DNA]</scope>
    <source>
        <strain evidence="4">ATCC BAA-1111 / DSM 21527 / NCTC 11395 / H</strain>
    </source>
</reference>
<evidence type="ECO:0000313" key="4">
    <source>
        <dbReference type="Proteomes" id="UP000006048"/>
    </source>
</evidence>
<dbReference type="PATRIC" id="fig|869212.3.peg.900"/>
<evidence type="ECO:0000259" key="2">
    <source>
        <dbReference type="Pfam" id="PF08327"/>
    </source>
</evidence>
<dbReference type="AlphaFoldDB" id="I4B2R8"/>